<dbReference type="Proteomes" id="UP001054902">
    <property type="component" value="Unassembled WGS sequence"/>
</dbReference>
<dbReference type="InterPro" id="IPR008822">
    <property type="entry name" value="Endonuclease_RusA-like"/>
</dbReference>
<dbReference type="Pfam" id="PF05866">
    <property type="entry name" value="RusA"/>
    <property type="match status" value="1"/>
</dbReference>
<reference evidence="1 2" key="1">
    <citation type="journal article" date="2021" name="Sci. Rep.">
        <title>The genome of the diatom Chaetoceros tenuissimus carries an ancient integrated fragment of an extant virus.</title>
        <authorList>
            <person name="Hongo Y."/>
            <person name="Kimura K."/>
            <person name="Takaki Y."/>
            <person name="Yoshida Y."/>
            <person name="Baba S."/>
            <person name="Kobayashi G."/>
            <person name="Nagasaki K."/>
            <person name="Hano T."/>
            <person name="Tomaru Y."/>
        </authorList>
    </citation>
    <scope>NUCLEOTIDE SEQUENCE [LARGE SCALE GENOMIC DNA]</scope>
    <source>
        <strain evidence="1 2">NIES-3715</strain>
    </source>
</reference>
<dbReference type="GO" id="GO:0006281">
    <property type="term" value="P:DNA repair"/>
    <property type="evidence" value="ECO:0007669"/>
    <property type="project" value="InterPro"/>
</dbReference>
<dbReference type="GO" id="GO:0000287">
    <property type="term" value="F:magnesium ion binding"/>
    <property type="evidence" value="ECO:0007669"/>
    <property type="project" value="InterPro"/>
</dbReference>
<dbReference type="InterPro" id="IPR036614">
    <property type="entry name" value="RusA-like_sf"/>
</dbReference>
<evidence type="ECO:0000313" key="1">
    <source>
        <dbReference type="EMBL" id="GFH57851.1"/>
    </source>
</evidence>
<keyword evidence="2" id="KW-1185">Reference proteome</keyword>
<dbReference type="AlphaFoldDB" id="A0AAD3D4S5"/>
<protein>
    <submittedName>
        <fullName evidence="1">Uncharacterized protein</fullName>
    </submittedName>
</protein>
<accession>A0AAD3D4S5</accession>
<dbReference type="EMBL" id="BLLK01000058">
    <property type="protein sequence ID" value="GFH57851.1"/>
    <property type="molecule type" value="Genomic_DNA"/>
</dbReference>
<comment type="caution">
    <text evidence="1">The sequence shown here is derived from an EMBL/GenBank/DDBJ whole genome shotgun (WGS) entry which is preliminary data.</text>
</comment>
<gene>
    <name evidence="1" type="ORF">CTEN210_14327</name>
</gene>
<dbReference type="GO" id="GO:0006310">
    <property type="term" value="P:DNA recombination"/>
    <property type="evidence" value="ECO:0007669"/>
    <property type="project" value="InterPro"/>
</dbReference>
<sequence length="183" mass="22026">MADFPQLVALRAKVDRSFLYLRFLGNPPSWRRAFFARNVGRYVNPNGRQQRNVAMTVKNNLYLNNYTSTVHEIFFQNDDCAYELNAVYHFPRPLYHFIGRRRENRHFDRIKPQFRDVYPTKKKKDLDNLVKFMMDAFNRSIYHDDSCITKFIVEKRYDNKGTCDGRFEITITKRDTNEVIYID</sequence>
<dbReference type="SUPFAM" id="SSF103084">
    <property type="entry name" value="Holliday junction resolvase RusA"/>
    <property type="match status" value="1"/>
</dbReference>
<organism evidence="1 2">
    <name type="scientific">Chaetoceros tenuissimus</name>
    <dbReference type="NCBI Taxonomy" id="426638"/>
    <lineage>
        <taxon>Eukaryota</taxon>
        <taxon>Sar</taxon>
        <taxon>Stramenopiles</taxon>
        <taxon>Ochrophyta</taxon>
        <taxon>Bacillariophyta</taxon>
        <taxon>Coscinodiscophyceae</taxon>
        <taxon>Chaetocerotophycidae</taxon>
        <taxon>Chaetocerotales</taxon>
        <taxon>Chaetocerotaceae</taxon>
        <taxon>Chaetoceros</taxon>
    </lineage>
</organism>
<name>A0AAD3D4S5_9STRA</name>
<proteinExistence type="predicted"/>
<dbReference type="Gene3D" id="3.30.1330.70">
    <property type="entry name" value="Holliday junction resolvase RusA"/>
    <property type="match status" value="1"/>
</dbReference>
<evidence type="ECO:0000313" key="2">
    <source>
        <dbReference type="Proteomes" id="UP001054902"/>
    </source>
</evidence>